<sequence length="433" mass="49553">MAIIPQLELFSWEEIEPLGDLERLRLVLEHLPDEALMAHLEKSRGHGRDDYPVRAMWNSMLAGIVFQHPSIESLRRELSRNGQLRSICGLRAVPSAAAYTRFLRSLMEHGSWIESMFDELVKTLSEELPDFGRRLAMDSKAIASWASRPSKEKKEDGRRDLDAAYGVKTYRGTREDGSTWEKVVRWFGYKLHLVVDAKHELPVAYTVTKGSRSDVKEGHVLLDEMEKRHPEMLKKAEVLTADRGYDDSKLLSRCWDEYGIKPVIDTRRLWKDGEQTRLLPGHTNVVYDEGGAVYCYCPETGARQQMSNGGFEKDRGTLKKVCPAKAYGITCQGREQCPVAGGVRVPLAVDRRIFTPIARESYKWAKEYRYRTAVERVNSRLDVSFGFERHTIRGLAKMRLRCGLALCVMLAMALGRVREKQQERMRSLVRSVS</sequence>
<feature type="domain" description="Transposase InsH N-terminal" evidence="2">
    <location>
        <begin position="14"/>
        <end position="103"/>
    </location>
</feature>
<dbReference type="GO" id="GO:0004803">
    <property type="term" value="F:transposase activity"/>
    <property type="evidence" value="ECO:0007669"/>
    <property type="project" value="InterPro"/>
</dbReference>
<dbReference type="RefSeq" id="WP_170084645.1">
    <property type="nucleotide sequence ID" value="NZ_CP047971.1"/>
</dbReference>
<dbReference type="PANTHER" id="PTHR35604">
    <property type="entry name" value="TRANSPOSASE INSH FOR INSERTION SEQUENCE ELEMENT IS5A-RELATED"/>
    <property type="match status" value="1"/>
</dbReference>
<evidence type="ECO:0000259" key="1">
    <source>
        <dbReference type="Pfam" id="PF01609"/>
    </source>
</evidence>
<protein>
    <submittedName>
        <fullName evidence="3">Transposase</fullName>
    </submittedName>
</protein>
<dbReference type="InterPro" id="IPR002559">
    <property type="entry name" value="Transposase_11"/>
</dbReference>
<feature type="domain" description="Transposase IS4-like" evidence="1">
    <location>
        <begin position="180"/>
        <end position="409"/>
    </location>
</feature>
<organism evidence="3 4">
    <name type="scientific">Kyrpidia spormannii</name>
    <dbReference type="NCBI Taxonomy" id="2055160"/>
    <lineage>
        <taxon>Bacteria</taxon>
        <taxon>Bacillati</taxon>
        <taxon>Bacillota</taxon>
        <taxon>Bacilli</taxon>
        <taxon>Bacillales</taxon>
        <taxon>Alicyclobacillaceae</taxon>
        <taxon>Kyrpidia</taxon>
    </lineage>
</organism>
<accession>A0A6F9DYU4</accession>
<dbReference type="AlphaFoldDB" id="A0A6F9DYU4"/>
<dbReference type="GO" id="GO:0006313">
    <property type="term" value="P:DNA transposition"/>
    <property type="evidence" value="ECO:0007669"/>
    <property type="project" value="InterPro"/>
</dbReference>
<dbReference type="Pfam" id="PF05598">
    <property type="entry name" value="DUF772"/>
    <property type="match status" value="1"/>
</dbReference>
<evidence type="ECO:0000259" key="2">
    <source>
        <dbReference type="Pfam" id="PF05598"/>
    </source>
</evidence>
<dbReference type="GO" id="GO:0003677">
    <property type="term" value="F:DNA binding"/>
    <property type="evidence" value="ECO:0007669"/>
    <property type="project" value="InterPro"/>
</dbReference>
<proteinExistence type="predicted"/>
<evidence type="ECO:0000313" key="4">
    <source>
        <dbReference type="Proteomes" id="UP000502196"/>
    </source>
</evidence>
<dbReference type="EMBL" id="LR792683">
    <property type="protein sequence ID" value="CAB3389852.1"/>
    <property type="molecule type" value="Genomic_DNA"/>
</dbReference>
<dbReference type="Proteomes" id="UP000502196">
    <property type="component" value="Chromosome"/>
</dbReference>
<dbReference type="PANTHER" id="PTHR35604:SF2">
    <property type="entry name" value="TRANSPOSASE INSH FOR INSERTION SEQUENCE ELEMENT IS5A-RELATED"/>
    <property type="match status" value="1"/>
</dbReference>
<dbReference type="InterPro" id="IPR008490">
    <property type="entry name" value="Transposase_InsH_N"/>
</dbReference>
<gene>
    <name evidence="3" type="ORF">COOX1_0124</name>
</gene>
<dbReference type="Pfam" id="PF01609">
    <property type="entry name" value="DDE_Tnp_1"/>
    <property type="match status" value="1"/>
</dbReference>
<evidence type="ECO:0000313" key="3">
    <source>
        <dbReference type="EMBL" id="CAB3389852.1"/>
    </source>
</evidence>
<name>A0A6F9DYU4_9BACL</name>
<reference evidence="3 4" key="1">
    <citation type="submission" date="2020-04" db="EMBL/GenBank/DDBJ databases">
        <authorList>
            <person name="Hogendoorn C."/>
        </authorList>
    </citation>
    <scope>NUCLEOTIDE SEQUENCE [LARGE SCALE GENOMIC DNA]</scope>
    <source>
        <strain evidence="3">COOX1</strain>
    </source>
</reference>